<dbReference type="EMBL" id="JACJSW010000123">
    <property type="protein sequence ID" value="MBD2622089.1"/>
    <property type="molecule type" value="Genomic_DNA"/>
</dbReference>
<comment type="caution">
    <text evidence="1">The sequence shown here is derived from an EMBL/GenBank/DDBJ whole genome shotgun (WGS) entry which is preliminary data.</text>
</comment>
<sequence>MNFDTLQFFGQNHGWYLEAGGEWLVIYQLNQTIKPEYMRNFLEQTTEISQLFTE</sequence>
<organism evidence="1 2">
    <name type="scientific">Microcystis flos-aquae FACHB-1344</name>
    <dbReference type="NCBI Taxonomy" id="2692899"/>
    <lineage>
        <taxon>Bacteria</taxon>
        <taxon>Bacillati</taxon>
        <taxon>Cyanobacteriota</taxon>
        <taxon>Cyanophyceae</taxon>
        <taxon>Oscillatoriophycideae</taxon>
        <taxon>Chroococcales</taxon>
        <taxon>Microcystaceae</taxon>
        <taxon>Microcystis</taxon>
    </lineage>
</organism>
<accession>A0ABR8HU94</accession>
<evidence type="ECO:0000313" key="1">
    <source>
        <dbReference type="EMBL" id="MBD2622089.1"/>
    </source>
</evidence>
<keyword evidence="2" id="KW-1185">Reference proteome</keyword>
<dbReference type="Proteomes" id="UP000636187">
    <property type="component" value="Unassembled WGS sequence"/>
</dbReference>
<reference evidence="1 2" key="1">
    <citation type="journal article" date="2020" name="ISME J.">
        <title>Comparative genomics reveals insights into cyanobacterial evolution and habitat adaptation.</title>
        <authorList>
            <person name="Chen M.Y."/>
            <person name="Teng W.K."/>
            <person name="Zhao L."/>
            <person name="Hu C.X."/>
            <person name="Zhou Y.K."/>
            <person name="Han B.P."/>
            <person name="Song L.R."/>
            <person name="Shu W.S."/>
        </authorList>
    </citation>
    <scope>NUCLEOTIDE SEQUENCE [LARGE SCALE GENOMIC DNA]</scope>
    <source>
        <strain evidence="1 2">FACHB-1344</strain>
    </source>
</reference>
<proteinExistence type="predicted"/>
<gene>
    <name evidence="1" type="ORF">H6G48_10520</name>
</gene>
<protein>
    <submittedName>
        <fullName evidence="1">Uncharacterized protein</fullName>
    </submittedName>
</protein>
<dbReference type="RefSeq" id="WP_190721554.1">
    <property type="nucleotide sequence ID" value="NZ_JACJSW010000123.1"/>
</dbReference>
<evidence type="ECO:0000313" key="2">
    <source>
        <dbReference type="Proteomes" id="UP000636187"/>
    </source>
</evidence>
<name>A0ABR8HU94_9CHRO</name>